<evidence type="ECO:0000313" key="2">
    <source>
        <dbReference type="EMBL" id="KHG29136.1"/>
    </source>
</evidence>
<accession>A0A0B0Q063</accession>
<dbReference type="Proteomes" id="UP000032142">
    <property type="component" value="Unassembled WGS sequence"/>
</dbReference>
<evidence type="ECO:0000256" key="1">
    <source>
        <dbReference type="SAM" id="MobiDB-lite"/>
    </source>
</evidence>
<proteinExistence type="predicted"/>
<dbReference type="EMBL" id="KN448136">
    <property type="protein sequence ID" value="KHG29136.1"/>
    <property type="molecule type" value="Genomic_DNA"/>
</dbReference>
<feature type="region of interest" description="Disordered" evidence="1">
    <location>
        <begin position="49"/>
        <end position="100"/>
    </location>
</feature>
<organism evidence="2 3">
    <name type="scientific">Gossypium arboreum</name>
    <name type="common">Tree cotton</name>
    <name type="synonym">Gossypium nanking</name>
    <dbReference type="NCBI Taxonomy" id="29729"/>
    <lineage>
        <taxon>Eukaryota</taxon>
        <taxon>Viridiplantae</taxon>
        <taxon>Streptophyta</taxon>
        <taxon>Embryophyta</taxon>
        <taxon>Tracheophyta</taxon>
        <taxon>Spermatophyta</taxon>
        <taxon>Magnoliopsida</taxon>
        <taxon>eudicotyledons</taxon>
        <taxon>Gunneridae</taxon>
        <taxon>Pentapetalae</taxon>
        <taxon>rosids</taxon>
        <taxon>malvids</taxon>
        <taxon>Malvales</taxon>
        <taxon>Malvaceae</taxon>
        <taxon>Malvoideae</taxon>
        <taxon>Gossypium</taxon>
    </lineage>
</organism>
<gene>
    <name evidence="2" type="ORF">F383_35688</name>
</gene>
<keyword evidence="3" id="KW-1185">Reference proteome</keyword>
<sequence>MRIRGRQRSFVEPPFSGVHELTCHRERRHARWSETGKFLISAQIRKGDRENLGDSRATSVDGGMKSGGEDSWRRALNGCFDSGAGQTLPKLSKSGDDSRRKKVETLGFPALV</sequence>
<protein>
    <submittedName>
        <fullName evidence="2">Porphobilinogen deaminase</fullName>
    </submittedName>
</protein>
<evidence type="ECO:0000313" key="3">
    <source>
        <dbReference type="Proteomes" id="UP000032142"/>
    </source>
</evidence>
<dbReference type="AlphaFoldDB" id="A0A0B0Q063"/>
<name>A0A0B0Q063_GOSAR</name>
<reference evidence="3" key="1">
    <citation type="submission" date="2014-09" db="EMBL/GenBank/DDBJ databases">
        <authorList>
            <person name="Mudge J."/>
            <person name="Ramaraj T."/>
            <person name="Lindquist I.E."/>
            <person name="Bharti A.K."/>
            <person name="Sundararajan A."/>
            <person name="Cameron C.T."/>
            <person name="Woodward J.E."/>
            <person name="May G.D."/>
            <person name="Brubaker C."/>
            <person name="Broadhvest J."/>
            <person name="Wilkins T.A."/>
        </authorList>
    </citation>
    <scope>NUCLEOTIDE SEQUENCE</scope>
    <source>
        <strain evidence="3">cv. AKA8401</strain>
    </source>
</reference>